<gene>
    <name evidence="1" type="ORF">GKZ75_02570</name>
</gene>
<protein>
    <recommendedName>
        <fullName evidence="3">DUF3800 domain-containing protein</fullName>
    </recommendedName>
</protein>
<accession>A0A6N9QXK3</accession>
<dbReference type="EMBL" id="WMHZ01000003">
    <property type="protein sequence ID" value="NDO77148.1"/>
    <property type="molecule type" value="Genomic_DNA"/>
</dbReference>
<organism evidence="1 2">
    <name type="scientific">Kocuria marina subsp. indica</name>
    <dbReference type="NCBI Taxonomy" id="1049583"/>
    <lineage>
        <taxon>Bacteria</taxon>
        <taxon>Bacillati</taxon>
        <taxon>Actinomycetota</taxon>
        <taxon>Actinomycetes</taxon>
        <taxon>Micrococcales</taxon>
        <taxon>Micrococcaceae</taxon>
        <taxon>Kocuria</taxon>
    </lineage>
</organism>
<dbReference type="AlphaFoldDB" id="A0A6N9QXK3"/>
<proteinExistence type="predicted"/>
<evidence type="ECO:0008006" key="3">
    <source>
        <dbReference type="Google" id="ProtNLM"/>
    </source>
</evidence>
<dbReference type="Proteomes" id="UP000471026">
    <property type="component" value="Unassembled WGS sequence"/>
</dbReference>
<name>A0A6N9QXK3_9MICC</name>
<reference evidence="1 2" key="1">
    <citation type="submission" date="2019-11" db="EMBL/GenBank/DDBJ databases">
        <title>Draft genome sequence of Kocuria indica DP-K7, a methyl red degrading Actinobacterium.</title>
        <authorList>
            <person name="Kumaran S."/>
            <person name="Tischler D."/>
            <person name="Ngo A.C.R."/>
            <person name="Schultes F."/>
        </authorList>
    </citation>
    <scope>NUCLEOTIDE SEQUENCE [LARGE SCALE GENOMIC DNA]</scope>
    <source>
        <strain evidence="1 2">DP-K7</strain>
    </source>
</reference>
<evidence type="ECO:0000313" key="2">
    <source>
        <dbReference type="Proteomes" id="UP000471026"/>
    </source>
</evidence>
<comment type="caution">
    <text evidence="1">The sequence shown here is derived from an EMBL/GenBank/DDBJ whole genome shotgun (WGS) entry which is preliminary data.</text>
</comment>
<sequence length="126" mass="14470">MAKHLFLPRTHPTSLAFLDETGSISHDRFFAVGLLLHPEPSRVLRSIQKYRDRTHYYDEFHLTELTQGALNTYKGFVDTVLADRDFRFFCCVAARDPADPVARFADPWTAYLKLFEPLLIGAIRPG</sequence>
<dbReference type="RefSeq" id="WP_162228669.1">
    <property type="nucleotide sequence ID" value="NZ_WMHZ01000003.1"/>
</dbReference>
<evidence type="ECO:0000313" key="1">
    <source>
        <dbReference type="EMBL" id="NDO77148.1"/>
    </source>
</evidence>